<dbReference type="AlphaFoldDB" id="A0AAU1U6C7"/>
<dbReference type="EMBL" id="CP108195">
    <property type="protein sequence ID" value="WTS13466.1"/>
    <property type="molecule type" value="Genomic_DNA"/>
</dbReference>
<protein>
    <submittedName>
        <fullName evidence="1">Uncharacterized protein</fullName>
    </submittedName>
</protein>
<gene>
    <name evidence="1" type="ORF">OHU69_21885</name>
</gene>
<evidence type="ECO:0000313" key="1">
    <source>
        <dbReference type="EMBL" id="WTS13466.1"/>
    </source>
</evidence>
<organism evidence="1">
    <name type="scientific">Streptomyces sp. NBC_00119</name>
    <dbReference type="NCBI Taxonomy" id="2975659"/>
    <lineage>
        <taxon>Bacteria</taxon>
        <taxon>Bacillati</taxon>
        <taxon>Actinomycetota</taxon>
        <taxon>Actinomycetes</taxon>
        <taxon>Kitasatosporales</taxon>
        <taxon>Streptomycetaceae</taxon>
        <taxon>Streptomyces</taxon>
    </lineage>
</organism>
<name>A0AAU1U6C7_9ACTN</name>
<reference evidence="1" key="1">
    <citation type="submission" date="2022-10" db="EMBL/GenBank/DDBJ databases">
        <title>The complete genomes of actinobacterial strains from the NBC collection.</title>
        <authorList>
            <person name="Joergensen T.S."/>
            <person name="Alvarez Arevalo M."/>
            <person name="Sterndorff E.B."/>
            <person name="Faurdal D."/>
            <person name="Vuksanovic O."/>
            <person name="Mourched A.-S."/>
            <person name="Charusanti P."/>
            <person name="Shaw S."/>
            <person name="Blin K."/>
            <person name="Weber T."/>
        </authorList>
    </citation>
    <scope>NUCLEOTIDE SEQUENCE</scope>
    <source>
        <strain evidence="1">NBC_00119</strain>
    </source>
</reference>
<accession>A0AAU1U6C7</accession>
<proteinExistence type="predicted"/>
<sequence>MFSVTFATESLREMTDKQREKLERASEMDLRYEYFWADFRLAAGGLGVEEFPGIPVLDFMFCLLLSSQEIREGDAGSVAFTESDLLIELVPSGETLTISRSWDPVAGNCTIAEFLVDVSRFSGDTLEYIARRYPDFQGHPTHRKLMDMLEQLG</sequence>